<comment type="caution">
    <text evidence="1">The sequence shown here is derived from an EMBL/GenBank/DDBJ whole genome shotgun (WGS) entry which is preliminary data.</text>
</comment>
<reference evidence="1" key="1">
    <citation type="submission" date="2022-02" db="EMBL/GenBank/DDBJ databases">
        <title>Vibrio sp. nov, a new bacterium isolated from seawater.</title>
        <authorList>
            <person name="Yuan Y."/>
        </authorList>
    </citation>
    <scope>NUCLEOTIDE SEQUENCE</scope>
    <source>
        <strain evidence="1">ZSDZ65</strain>
    </source>
</reference>
<evidence type="ECO:0000313" key="2">
    <source>
        <dbReference type="Proteomes" id="UP001155587"/>
    </source>
</evidence>
<accession>A0A9X3CTQ2</accession>
<sequence>TYSDSTSSDVTTSVTWTPEDTATATVTSGGLLSGVDVSNTTLTARKDGVTSNTVTVNVSAAVITDITVTPSLVNIAKGQTQQLVAMA</sequence>
<gene>
    <name evidence="1" type="ORF">MD535_26015</name>
</gene>
<evidence type="ECO:0000313" key="1">
    <source>
        <dbReference type="EMBL" id="MCW8349424.1"/>
    </source>
</evidence>
<feature type="non-terminal residue" evidence="1">
    <location>
        <position position="87"/>
    </location>
</feature>
<name>A0A9X3CTQ2_9VIBR</name>
<protein>
    <recommendedName>
        <fullName evidence="3">BIG2 domain-containing protein</fullName>
    </recommendedName>
</protein>
<keyword evidence="2" id="KW-1185">Reference proteome</keyword>
<dbReference type="AlphaFoldDB" id="A0A9X3CTQ2"/>
<organism evidence="1 2">
    <name type="scientific">Vibrio qingdaonensis</name>
    <dbReference type="NCBI Taxonomy" id="2829491"/>
    <lineage>
        <taxon>Bacteria</taxon>
        <taxon>Pseudomonadati</taxon>
        <taxon>Pseudomonadota</taxon>
        <taxon>Gammaproteobacteria</taxon>
        <taxon>Vibrionales</taxon>
        <taxon>Vibrionaceae</taxon>
        <taxon>Vibrio</taxon>
    </lineage>
</organism>
<dbReference type="Gene3D" id="2.60.40.1080">
    <property type="match status" value="1"/>
</dbReference>
<feature type="non-terminal residue" evidence="1">
    <location>
        <position position="1"/>
    </location>
</feature>
<dbReference type="Proteomes" id="UP001155587">
    <property type="component" value="Unassembled WGS sequence"/>
</dbReference>
<proteinExistence type="predicted"/>
<dbReference type="EMBL" id="JAKRRY010000204">
    <property type="protein sequence ID" value="MCW8349424.1"/>
    <property type="molecule type" value="Genomic_DNA"/>
</dbReference>
<evidence type="ECO:0008006" key="3">
    <source>
        <dbReference type="Google" id="ProtNLM"/>
    </source>
</evidence>